<dbReference type="GO" id="GO:0016887">
    <property type="term" value="F:ATP hydrolysis activity"/>
    <property type="evidence" value="ECO:0007669"/>
    <property type="project" value="InterPro"/>
</dbReference>
<dbReference type="InterPro" id="IPR017871">
    <property type="entry name" value="ABC_transporter-like_CS"/>
</dbReference>
<dbReference type="EMBL" id="FPHU01000149">
    <property type="protein sequence ID" value="SFV81602.1"/>
    <property type="molecule type" value="Genomic_DNA"/>
</dbReference>
<evidence type="ECO:0000313" key="8">
    <source>
        <dbReference type="EMBL" id="SFV81602.1"/>
    </source>
</evidence>
<keyword evidence="6" id="KW-0472">Membrane</keyword>
<evidence type="ECO:0000256" key="2">
    <source>
        <dbReference type="ARBA" id="ARBA00022741"/>
    </source>
</evidence>
<evidence type="ECO:0000256" key="1">
    <source>
        <dbReference type="ARBA" id="ARBA00022448"/>
    </source>
</evidence>
<dbReference type="InterPro" id="IPR003593">
    <property type="entry name" value="AAA+_ATPase"/>
</dbReference>
<feature type="domain" description="ABC transporter" evidence="7">
    <location>
        <begin position="4"/>
        <end position="200"/>
    </location>
</feature>
<dbReference type="SMART" id="SM00382">
    <property type="entry name" value="AAA"/>
    <property type="match status" value="1"/>
</dbReference>
<keyword evidence="5" id="KW-1278">Translocase</keyword>
<evidence type="ECO:0000313" key="10">
    <source>
        <dbReference type="EMBL" id="SFV84552.1"/>
    </source>
</evidence>
<dbReference type="PANTHER" id="PTHR43499">
    <property type="entry name" value="ABC TRANSPORTER I FAMILY MEMBER 1"/>
    <property type="match status" value="1"/>
</dbReference>
<sequence>MLSLNIHNLSCQRGYNQLFNDLSFQVNSGDILRITGTNGSGKTSLLKILAGLNAQEQGDITLGDHRVKSEQYQQEIFYLGHLSALSAELSSVENLEFLTGLNKSIDQKLLIEALDHIGLKGYEDEYCAKLSAGQKRRVILAGLFVSNAKVWLLDEPFTALDPQGVAIVEEHISKHCEQGGICLFTTHQDSVLPNQKMLAL</sequence>
<dbReference type="EMBL" id="FPHW01000144">
    <property type="protein sequence ID" value="SFV84552.1"/>
    <property type="molecule type" value="Genomic_DNA"/>
</dbReference>
<evidence type="ECO:0000256" key="4">
    <source>
        <dbReference type="ARBA" id="ARBA00022840"/>
    </source>
</evidence>
<dbReference type="PROSITE" id="PS50893">
    <property type="entry name" value="ABC_TRANSPORTER_2"/>
    <property type="match status" value="1"/>
</dbReference>
<keyword evidence="2" id="KW-0547">Nucleotide-binding</keyword>
<evidence type="ECO:0000313" key="9">
    <source>
        <dbReference type="EMBL" id="SFV82399.1"/>
    </source>
</evidence>
<accession>A0A1W1DT75</accession>
<dbReference type="PROSITE" id="PS00211">
    <property type="entry name" value="ABC_TRANSPORTER_1"/>
    <property type="match status" value="1"/>
</dbReference>
<name>A0A1W1DT75_9ZZZZ</name>
<proteinExistence type="predicted"/>
<dbReference type="NCBIfam" id="TIGR01189">
    <property type="entry name" value="ccmA"/>
    <property type="match status" value="1"/>
</dbReference>
<dbReference type="InterPro" id="IPR003439">
    <property type="entry name" value="ABC_transporter-like_ATP-bd"/>
</dbReference>
<organism evidence="10">
    <name type="scientific">hydrothermal vent metagenome</name>
    <dbReference type="NCBI Taxonomy" id="652676"/>
    <lineage>
        <taxon>unclassified sequences</taxon>
        <taxon>metagenomes</taxon>
        <taxon>ecological metagenomes</taxon>
    </lineage>
</organism>
<reference evidence="10" key="1">
    <citation type="submission" date="2016-10" db="EMBL/GenBank/DDBJ databases">
        <authorList>
            <person name="de Groot N.N."/>
        </authorList>
    </citation>
    <scope>NUCLEOTIDE SEQUENCE</scope>
</reference>
<dbReference type="PANTHER" id="PTHR43499:SF1">
    <property type="entry name" value="ABC TRANSPORTER I FAMILY MEMBER 1"/>
    <property type="match status" value="1"/>
</dbReference>
<keyword evidence="4" id="KW-0067">ATP-binding</keyword>
<dbReference type="Pfam" id="PF00005">
    <property type="entry name" value="ABC_tran"/>
    <property type="match status" value="1"/>
</dbReference>
<dbReference type="EMBL" id="FPHT01000244">
    <property type="protein sequence ID" value="SFV82399.1"/>
    <property type="molecule type" value="Genomic_DNA"/>
</dbReference>
<evidence type="ECO:0000256" key="3">
    <source>
        <dbReference type="ARBA" id="ARBA00022748"/>
    </source>
</evidence>
<evidence type="ECO:0000256" key="6">
    <source>
        <dbReference type="ARBA" id="ARBA00023136"/>
    </source>
</evidence>
<dbReference type="GO" id="GO:0017004">
    <property type="term" value="P:cytochrome complex assembly"/>
    <property type="evidence" value="ECO:0007669"/>
    <property type="project" value="UniProtKB-KW"/>
</dbReference>
<dbReference type="Gene3D" id="3.40.50.300">
    <property type="entry name" value="P-loop containing nucleotide triphosphate hydrolases"/>
    <property type="match status" value="1"/>
</dbReference>
<dbReference type="InterPro" id="IPR005895">
    <property type="entry name" value="ABC_transptr_haem_export_CcmA"/>
</dbReference>
<dbReference type="NCBIfam" id="NF010061">
    <property type="entry name" value="PRK13538.1"/>
    <property type="match status" value="1"/>
</dbReference>
<dbReference type="GO" id="GO:0005524">
    <property type="term" value="F:ATP binding"/>
    <property type="evidence" value="ECO:0007669"/>
    <property type="project" value="UniProtKB-KW"/>
</dbReference>
<protein>
    <submittedName>
        <fullName evidence="10">ABC transporter involved in cytochrome c biogenesis, ATPase component CcmA</fullName>
    </submittedName>
</protein>
<gene>
    <name evidence="9" type="ORF">MNB_SUP05-12-950</name>
    <name evidence="8" type="ORF">MNB_SUP05-13-195</name>
    <name evidence="10" type="ORF">MNB_SUP05-7-30</name>
</gene>
<evidence type="ECO:0000259" key="7">
    <source>
        <dbReference type="PROSITE" id="PS50893"/>
    </source>
</evidence>
<evidence type="ECO:0000256" key="5">
    <source>
        <dbReference type="ARBA" id="ARBA00022967"/>
    </source>
</evidence>
<dbReference type="AlphaFoldDB" id="A0A1W1DT75"/>
<dbReference type="InterPro" id="IPR027417">
    <property type="entry name" value="P-loop_NTPase"/>
</dbReference>
<keyword evidence="3" id="KW-0201">Cytochrome c-type biogenesis</keyword>
<keyword evidence="1" id="KW-0813">Transport</keyword>
<dbReference type="SUPFAM" id="SSF52540">
    <property type="entry name" value="P-loop containing nucleoside triphosphate hydrolases"/>
    <property type="match status" value="1"/>
</dbReference>
<dbReference type="GO" id="GO:0022857">
    <property type="term" value="F:transmembrane transporter activity"/>
    <property type="evidence" value="ECO:0007669"/>
    <property type="project" value="InterPro"/>
</dbReference>